<keyword evidence="2 5" id="KW-0812">Transmembrane</keyword>
<keyword evidence="3 5" id="KW-1133">Transmembrane helix</keyword>
<dbReference type="AlphaFoldDB" id="A0A5M4B328"/>
<gene>
    <name evidence="7" type="ORF">PbJCM13498_34180</name>
</gene>
<accession>A0A5M4B328</accession>
<evidence type="ECO:0000256" key="5">
    <source>
        <dbReference type="SAM" id="Phobius"/>
    </source>
</evidence>
<keyword evidence="4 5" id="KW-0472">Membrane</keyword>
<dbReference type="GO" id="GO:0016020">
    <property type="term" value="C:membrane"/>
    <property type="evidence" value="ECO:0007669"/>
    <property type="project" value="UniProtKB-SubCell"/>
</dbReference>
<evidence type="ECO:0000256" key="2">
    <source>
        <dbReference type="ARBA" id="ARBA00022692"/>
    </source>
</evidence>
<protein>
    <recommendedName>
        <fullName evidence="6">RDD domain-containing protein</fullName>
    </recommendedName>
</protein>
<evidence type="ECO:0000313" key="7">
    <source>
        <dbReference type="EMBL" id="GET34555.1"/>
    </source>
</evidence>
<name>A0A5M4B328_9BACT</name>
<comment type="subcellular location">
    <subcellularLocation>
        <location evidence="1">Membrane</location>
        <topology evidence="1">Multi-pass membrane protein</topology>
    </subcellularLocation>
</comment>
<keyword evidence="8" id="KW-1185">Reference proteome</keyword>
<reference evidence="7 8" key="1">
    <citation type="submission" date="2019-10" db="EMBL/GenBank/DDBJ databases">
        <title>Prolixibacter strains distinguished by the presence of nitrate reductase genes were adept at nitrate-dependent anaerobic corrosion of metallic iron and carbon steel.</title>
        <authorList>
            <person name="Iino T."/>
            <person name="Shono N."/>
            <person name="Ito K."/>
            <person name="Nakamura R."/>
            <person name="Sueoka K."/>
            <person name="Harayama S."/>
            <person name="Ohkuma M."/>
        </authorList>
    </citation>
    <scope>NUCLEOTIDE SEQUENCE [LARGE SCALE GENOMIC DNA]</scope>
    <source>
        <strain evidence="7 8">JCM 13498</strain>
    </source>
</reference>
<feature type="domain" description="RDD" evidence="6">
    <location>
        <begin position="6"/>
        <end position="106"/>
    </location>
</feature>
<evidence type="ECO:0000313" key="8">
    <source>
        <dbReference type="Proteomes" id="UP000391834"/>
    </source>
</evidence>
<evidence type="ECO:0000259" key="6">
    <source>
        <dbReference type="Pfam" id="PF06271"/>
    </source>
</evidence>
<proteinExistence type="predicted"/>
<comment type="caution">
    <text evidence="7">The sequence shown here is derived from an EMBL/GenBank/DDBJ whole genome shotgun (WGS) entry which is preliminary data.</text>
</comment>
<evidence type="ECO:0000256" key="1">
    <source>
        <dbReference type="ARBA" id="ARBA00004141"/>
    </source>
</evidence>
<sequence>MTGKTLRLVNFLLDTIIYLILVVVFILLFKNSIPKEDVKWISVVAYFLYYFLFELVAGRTPAKFITRSKVSSLAETTNKFFYLLQILGRTVMRFIPIDILSYLFSFRGLHDYISKTTITKL</sequence>
<dbReference type="InterPro" id="IPR010432">
    <property type="entry name" value="RDD"/>
</dbReference>
<organism evidence="7 8">
    <name type="scientific">Prolixibacter bellariivorans</name>
    <dbReference type="NCBI Taxonomy" id="314319"/>
    <lineage>
        <taxon>Bacteria</taxon>
        <taxon>Pseudomonadati</taxon>
        <taxon>Bacteroidota</taxon>
        <taxon>Bacteroidia</taxon>
        <taxon>Marinilabiliales</taxon>
        <taxon>Prolixibacteraceae</taxon>
        <taxon>Prolixibacter</taxon>
    </lineage>
</organism>
<dbReference type="Proteomes" id="UP000391834">
    <property type="component" value="Unassembled WGS sequence"/>
</dbReference>
<evidence type="ECO:0000256" key="4">
    <source>
        <dbReference type="ARBA" id="ARBA00023136"/>
    </source>
</evidence>
<dbReference type="Pfam" id="PF06271">
    <property type="entry name" value="RDD"/>
    <property type="match status" value="1"/>
</dbReference>
<feature type="transmembrane region" description="Helical" evidence="5">
    <location>
        <begin position="40"/>
        <end position="60"/>
    </location>
</feature>
<dbReference type="EMBL" id="BLAX01000001">
    <property type="protein sequence ID" value="GET34555.1"/>
    <property type="molecule type" value="Genomic_DNA"/>
</dbReference>
<feature type="transmembrane region" description="Helical" evidence="5">
    <location>
        <begin position="6"/>
        <end position="28"/>
    </location>
</feature>
<evidence type="ECO:0000256" key="3">
    <source>
        <dbReference type="ARBA" id="ARBA00022989"/>
    </source>
</evidence>